<dbReference type="EMBL" id="CP106735">
    <property type="protein sequence ID" value="UXX79689.1"/>
    <property type="molecule type" value="Genomic_DNA"/>
</dbReference>
<dbReference type="InterPro" id="IPR000667">
    <property type="entry name" value="Peptidase_S13"/>
</dbReference>
<keyword evidence="4" id="KW-1185">Reference proteome</keyword>
<organism evidence="3 4">
    <name type="scientific">Reichenbachiella carrageenanivorans</name>
    <dbReference type="NCBI Taxonomy" id="2979869"/>
    <lineage>
        <taxon>Bacteria</taxon>
        <taxon>Pseudomonadati</taxon>
        <taxon>Bacteroidota</taxon>
        <taxon>Cytophagia</taxon>
        <taxon>Cytophagales</taxon>
        <taxon>Reichenbachiellaceae</taxon>
        <taxon>Reichenbachiella</taxon>
    </lineage>
</organism>
<dbReference type="PANTHER" id="PTHR30023">
    <property type="entry name" value="D-ALANYL-D-ALANINE CARBOXYPEPTIDASE"/>
    <property type="match status" value="1"/>
</dbReference>
<accession>A0ABY6D195</accession>
<dbReference type="PRINTS" id="PR00922">
    <property type="entry name" value="DADACBPTASE3"/>
</dbReference>
<reference evidence="3" key="1">
    <citation type="submission" date="2022-10" db="EMBL/GenBank/DDBJ databases">
        <title>Comparative genomics and taxonomic characterization of three novel marine species of genus Reichenbachiella exhibiting antioxidant and polysaccharide degradation activities.</title>
        <authorList>
            <person name="Muhammad N."/>
            <person name="Lee Y.-J."/>
            <person name="Ko J."/>
            <person name="Kim S.-G."/>
        </authorList>
    </citation>
    <scope>NUCLEOTIDE SEQUENCE</scope>
    <source>
        <strain evidence="3">Wsw4-B4</strain>
    </source>
</reference>
<dbReference type="SUPFAM" id="SSF56601">
    <property type="entry name" value="beta-lactamase/transpeptidase-like"/>
    <property type="match status" value="1"/>
</dbReference>
<gene>
    <name evidence="3" type="ORF">N7E81_01005</name>
</gene>
<dbReference type="Gene3D" id="3.40.710.10">
    <property type="entry name" value="DD-peptidase/beta-lactamase superfamily"/>
    <property type="match status" value="2"/>
</dbReference>
<evidence type="ECO:0000313" key="3">
    <source>
        <dbReference type="EMBL" id="UXX79689.1"/>
    </source>
</evidence>
<keyword evidence="3" id="KW-0645">Protease</keyword>
<dbReference type="EC" id="3.4.16.4" evidence="3"/>
<protein>
    <submittedName>
        <fullName evidence="3">D-alanyl-D-alanine carboxypeptidase</fullName>
        <ecNumber evidence="3">3.4.16.4</ecNumber>
    </submittedName>
</protein>
<dbReference type="GO" id="GO:0009002">
    <property type="term" value="F:serine-type D-Ala-D-Ala carboxypeptidase activity"/>
    <property type="evidence" value="ECO:0007669"/>
    <property type="project" value="UniProtKB-EC"/>
</dbReference>
<keyword evidence="2 3" id="KW-0378">Hydrolase</keyword>
<evidence type="ECO:0000256" key="2">
    <source>
        <dbReference type="ARBA" id="ARBA00022801"/>
    </source>
</evidence>
<proteinExistence type="inferred from homology"/>
<dbReference type="Proteomes" id="UP001062165">
    <property type="component" value="Chromosome"/>
</dbReference>
<evidence type="ECO:0000313" key="4">
    <source>
        <dbReference type="Proteomes" id="UP001062165"/>
    </source>
</evidence>
<dbReference type="InterPro" id="IPR012338">
    <property type="entry name" value="Beta-lactam/transpept-like"/>
</dbReference>
<name>A0ABY6D195_9BACT</name>
<dbReference type="Pfam" id="PF02113">
    <property type="entry name" value="Peptidase_S13"/>
    <property type="match status" value="2"/>
</dbReference>
<keyword evidence="3" id="KW-0121">Carboxypeptidase</keyword>
<dbReference type="PANTHER" id="PTHR30023:SF0">
    <property type="entry name" value="PENICILLIN-SENSITIVE CARBOXYPEPTIDASE A"/>
    <property type="match status" value="1"/>
</dbReference>
<sequence>MKLIRALTFLIITSILLPACVGFKTKISQNQLKKSLEKSATFNSHLTGFALYDPLDSNFLYTWNENKYFTPASNTKLLTFYAGLTLLRDSVPALKYKLKGDSLFFTGTGDPTFLHPDFEDQPIFEMLKDTTHSLHYVESVLEDEKFAPGWSWEDYEYYFQPERSAFPIYGNTIRYVYDSIQDQFHVTPSFFADFAEIRPIDSEKVVPNRLKRTNIFSFAPDSGRSTYKNAVPFLTSDELTVALLEDTLKRKIHWVEDFVFDSSKLAYSRPVNQLFAFMLKRSDNLAAEQILYLCASEMRMPLAADPILRFTQNENLRISPYPPIWKDGSGLSRYNLMTPKTMIGVLNYISTEIPIDEMKQLLAVGGVDGTLKNWYKPLDEEAPYVFAKTGTLSNIHNLTGVIRTKSGRDLFVSFMNNNYPSSSRPVKLEMEKVMRLIYERF</sequence>
<evidence type="ECO:0000256" key="1">
    <source>
        <dbReference type="ARBA" id="ARBA00006096"/>
    </source>
</evidence>
<comment type="similarity">
    <text evidence="1">Belongs to the peptidase S13 family.</text>
</comment>
<dbReference type="RefSeq" id="WP_263051420.1">
    <property type="nucleotide sequence ID" value="NZ_CP106735.1"/>
</dbReference>